<keyword evidence="3" id="KW-1185">Reference proteome</keyword>
<feature type="region of interest" description="Disordered" evidence="1">
    <location>
        <begin position="85"/>
        <end position="128"/>
    </location>
</feature>
<reference evidence="2" key="1">
    <citation type="submission" date="2021-03" db="UniProtKB">
        <authorList>
            <consortium name="EnsemblPlants"/>
        </authorList>
    </citation>
    <scope>IDENTIFICATION</scope>
</reference>
<sequence length="128" mass="14839">MQQVHHNDRTFQKWLMEDAAFMEGNAGWVSSINSDSALEAELEAMKMALQWAQELEWDNFDFFFDCQDWRVAKDREAVIINQASGLEPTLGIQPPQKKKLETKQIPQRNESSTRIRGRALHPQVSQHV</sequence>
<dbReference type="EnsemblPlants" id="evm.model.10.1490">
    <property type="protein sequence ID" value="cds.evm.model.10.1490"/>
    <property type="gene ID" value="evm.TU.10.1490"/>
</dbReference>
<accession>A0A803QJW7</accession>
<protein>
    <submittedName>
        <fullName evidence="2">Uncharacterized protein</fullName>
    </submittedName>
</protein>
<feature type="compositionally biased region" description="Polar residues" evidence="1">
    <location>
        <begin position="104"/>
        <end position="114"/>
    </location>
</feature>
<organism evidence="2 3">
    <name type="scientific">Cannabis sativa</name>
    <name type="common">Hemp</name>
    <name type="synonym">Marijuana</name>
    <dbReference type="NCBI Taxonomy" id="3483"/>
    <lineage>
        <taxon>Eukaryota</taxon>
        <taxon>Viridiplantae</taxon>
        <taxon>Streptophyta</taxon>
        <taxon>Embryophyta</taxon>
        <taxon>Tracheophyta</taxon>
        <taxon>Spermatophyta</taxon>
        <taxon>Magnoliopsida</taxon>
        <taxon>eudicotyledons</taxon>
        <taxon>Gunneridae</taxon>
        <taxon>Pentapetalae</taxon>
        <taxon>rosids</taxon>
        <taxon>fabids</taxon>
        <taxon>Rosales</taxon>
        <taxon>Cannabaceae</taxon>
        <taxon>Cannabis</taxon>
    </lineage>
</organism>
<evidence type="ECO:0000313" key="2">
    <source>
        <dbReference type="EnsemblPlants" id="cds.evm.model.10.1490"/>
    </source>
</evidence>
<name>A0A803QJW7_CANSA</name>
<proteinExistence type="predicted"/>
<evidence type="ECO:0000313" key="3">
    <source>
        <dbReference type="Proteomes" id="UP000596661"/>
    </source>
</evidence>
<dbReference type="AlphaFoldDB" id="A0A803QJW7"/>
<dbReference type="Proteomes" id="UP000596661">
    <property type="component" value="Unassembled WGS sequence"/>
</dbReference>
<dbReference type="Gramene" id="evm.model.10.1490">
    <property type="protein sequence ID" value="cds.evm.model.10.1490"/>
    <property type="gene ID" value="evm.TU.10.1490"/>
</dbReference>
<evidence type="ECO:0000256" key="1">
    <source>
        <dbReference type="SAM" id="MobiDB-lite"/>
    </source>
</evidence>
<dbReference type="EMBL" id="UZAU01000821">
    <property type="status" value="NOT_ANNOTATED_CDS"/>
    <property type="molecule type" value="Genomic_DNA"/>
</dbReference>